<evidence type="ECO:0000313" key="14">
    <source>
        <dbReference type="Proteomes" id="UP001347796"/>
    </source>
</evidence>
<proteinExistence type="inferred from homology"/>
<dbReference type="Proteomes" id="UP001347796">
    <property type="component" value="Unassembled WGS sequence"/>
</dbReference>
<dbReference type="GO" id="GO:0016907">
    <property type="term" value="F:G protein-coupled acetylcholine receptor activity"/>
    <property type="evidence" value="ECO:0007669"/>
    <property type="project" value="InterPro"/>
</dbReference>
<dbReference type="Pfam" id="PF00001">
    <property type="entry name" value="7tm_1"/>
    <property type="match status" value="2"/>
</dbReference>
<feature type="region of interest" description="Disordered" evidence="10">
    <location>
        <begin position="557"/>
        <end position="576"/>
    </location>
</feature>
<evidence type="ECO:0000256" key="11">
    <source>
        <dbReference type="SAM" id="Phobius"/>
    </source>
</evidence>
<feature type="region of interest" description="Disordered" evidence="10">
    <location>
        <begin position="305"/>
        <end position="388"/>
    </location>
</feature>
<keyword evidence="6 11" id="KW-0472">Membrane</keyword>
<dbReference type="PANTHER" id="PTHR24248">
    <property type="entry name" value="ADRENERGIC RECEPTOR-RELATED G-PROTEIN COUPLED RECEPTOR"/>
    <property type="match status" value="1"/>
</dbReference>
<name>A0AAN8JQY5_PATCE</name>
<feature type="transmembrane region" description="Helical" evidence="11">
    <location>
        <begin position="85"/>
        <end position="113"/>
    </location>
</feature>
<keyword evidence="7 9" id="KW-0675">Receptor</keyword>
<feature type="transmembrane region" description="Helical" evidence="11">
    <location>
        <begin position="163"/>
        <end position="184"/>
    </location>
</feature>
<dbReference type="GO" id="GO:0045202">
    <property type="term" value="C:synapse"/>
    <property type="evidence" value="ECO:0007669"/>
    <property type="project" value="GOC"/>
</dbReference>
<comment type="similarity">
    <text evidence="9">Belongs to the G-protein coupled receptor 1 family.</text>
</comment>
<keyword evidence="8 9" id="KW-0807">Transducer</keyword>
<feature type="region of interest" description="Disordered" evidence="10">
    <location>
        <begin position="600"/>
        <end position="626"/>
    </location>
</feature>
<dbReference type="SUPFAM" id="SSF81321">
    <property type="entry name" value="Family A G protein-coupled receptor-like"/>
    <property type="match status" value="1"/>
</dbReference>
<evidence type="ECO:0000256" key="10">
    <source>
        <dbReference type="SAM" id="MobiDB-lite"/>
    </source>
</evidence>
<keyword evidence="5 9" id="KW-0297">G-protein coupled receptor</keyword>
<evidence type="ECO:0000256" key="4">
    <source>
        <dbReference type="ARBA" id="ARBA00022989"/>
    </source>
</evidence>
<dbReference type="InterPro" id="IPR000995">
    <property type="entry name" value="Musac_Ach_rcpt"/>
</dbReference>
<feature type="compositionally biased region" description="Basic and acidic residues" evidence="10">
    <location>
        <begin position="348"/>
        <end position="357"/>
    </location>
</feature>
<evidence type="ECO:0000313" key="13">
    <source>
        <dbReference type="EMBL" id="KAK6183152.1"/>
    </source>
</evidence>
<keyword evidence="4 11" id="KW-1133">Transmembrane helix</keyword>
<feature type="transmembrane region" description="Helical" evidence="11">
    <location>
        <begin position="630"/>
        <end position="657"/>
    </location>
</feature>
<dbReference type="PANTHER" id="PTHR24248:SF185">
    <property type="entry name" value="DOPAMINE RECEPTOR 2"/>
    <property type="match status" value="1"/>
</dbReference>
<keyword evidence="3 9" id="KW-0812">Transmembrane</keyword>
<dbReference type="InterPro" id="IPR000276">
    <property type="entry name" value="GPCR_Rhodpsn"/>
</dbReference>
<evidence type="ECO:0000256" key="2">
    <source>
        <dbReference type="ARBA" id="ARBA00022475"/>
    </source>
</evidence>
<dbReference type="PROSITE" id="PS50262">
    <property type="entry name" value="G_PROTEIN_RECEP_F1_2"/>
    <property type="match status" value="1"/>
</dbReference>
<dbReference type="EMBL" id="JAZGQO010000007">
    <property type="protein sequence ID" value="KAK6183152.1"/>
    <property type="molecule type" value="Genomic_DNA"/>
</dbReference>
<keyword evidence="14" id="KW-1185">Reference proteome</keyword>
<dbReference type="Gene3D" id="1.20.1070.10">
    <property type="entry name" value="Rhodopsin 7-helix transmembrane proteins"/>
    <property type="match status" value="2"/>
</dbReference>
<feature type="transmembrane region" description="Helical" evidence="11">
    <location>
        <begin position="125"/>
        <end position="151"/>
    </location>
</feature>
<evidence type="ECO:0000256" key="5">
    <source>
        <dbReference type="ARBA" id="ARBA00023040"/>
    </source>
</evidence>
<sequence>MSVSNPVGGYPTTGLPGHYGNTTADTFTGNGSMAGNTTALSLMTTGASSCTWDQMLGTTVCDVIQDTVTNATVANAMSFEPAESLFVTIFLGILAGCISVLTILGNILVLLGFGLERSIRQPTNYFLASLAVSDLLIGTFSMPLFTQYLLLDFWPLGTWLCDLWLSLDWTVCLTSQYTVFLITMDRFLSVKIPAKYRNWRTERKVLVMIAITWILPMFVFFTSIIGWQYFVGERKVQEYSCEVQFMGDPLFVFLLTLGYYWITLVVMCTLYAGIYMVALKLQRKSDAKQKILKSAMELAADHGGLRNTISNSSDSPVPKAKSKNKKSTVENNKPQKGMTKTTSFSKQKPKDNDDDRSSSPAFASDEENSSSQGAGGGSSKTPLTSNNKPKRIKEQEGFINNALQPDSCKLHRSPVEFLLPTQMPGINLLPNPEVRVDFPSEIGTDPSTHVIDIDMYSSSGERMEKSSIPLLQNEIFKGSKYIDEKSFQSLNSENIKFLVDSAPNDTADDADDQGSPVWRRRSSVEGGILVTVDAPSGPAPLQDKREFMLDDEVAADLQKGDNGTSNNQAQSLTPEDALEERGMQRLALAARKRRKNGRLQNLVKSVRSRNSRRRNRRERKSKSENRARKALRTITFILGAFILCWTPYHIMVLVIAICQGFGCINLKFYNFTYWLCYLNSPINPFCYAFANAQFKRTFIRILKLDWHRT</sequence>
<feature type="compositionally biased region" description="Polar residues" evidence="10">
    <location>
        <begin position="561"/>
        <end position="573"/>
    </location>
</feature>
<dbReference type="PRINTS" id="PR00243">
    <property type="entry name" value="MUSCARINICR"/>
</dbReference>
<comment type="caution">
    <text evidence="13">The sequence shown here is derived from an EMBL/GenBank/DDBJ whole genome shotgun (WGS) entry which is preliminary data.</text>
</comment>
<evidence type="ECO:0000256" key="7">
    <source>
        <dbReference type="ARBA" id="ARBA00023170"/>
    </source>
</evidence>
<protein>
    <recommendedName>
        <fullName evidence="12">G-protein coupled receptors family 1 profile domain-containing protein</fullName>
    </recommendedName>
</protein>
<feature type="compositionally biased region" description="Basic residues" evidence="10">
    <location>
        <begin position="606"/>
        <end position="620"/>
    </location>
</feature>
<keyword evidence="2" id="KW-1003">Cell membrane</keyword>
<dbReference type="GO" id="GO:0071880">
    <property type="term" value="P:adenylate cyclase-activating adrenergic receptor signaling pathway"/>
    <property type="evidence" value="ECO:0007669"/>
    <property type="project" value="TreeGrafter"/>
</dbReference>
<evidence type="ECO:0000256" key="1">
    <source>
        <dbReference type="ARBA" id="ARBA00004651"/>
    </source>
</evidence>
<dbReference type="PRINTS" id="PR00237">
    <property type="entry name" value="GPCRRHODOPSN"/>
</dbReference>
<accession>A0AAN8JQY5</accession>
<evidence type="ECO:0000256" key="3">
    <source>
        <dbReference type="ARBA" id="ARBA00022692"/>
    </source>
</evidence>
<dbReference type="AlphaFoldDB" id="A0AAN8JQY5"/>
<organism evidence="13 14">
    <name type="scientific">Patella caerulea</name>
    <name type="common">Rayed Mediterranean limpet</name>
    <dbReference type="NCBI Taxonomy" id="87958"/>
    <lineage>
        <taxon>Eukaryota</taxon>
        <taxon>Metazoa</taxon>
        <taxon>Spiralia</taxon>
        <taxon>Lophotrochozoa</taxon>
        <taxon>Mollusca</taxon>
        <taxon>Gastropoda</taxon>
        <taxon>Patellogastropoda</taxon>
        <taxon>Patelloidea</taxon>
        <taxon>Patellidae</taxon>
        <taxon>Patella</taxon>
    </lineage>
</organism>
<feature type="domain" description="G-protein coupled receptors family 1 profile" evidence="12">
    <location>
        <begin position="105"/>
        <end position="687"/>
    </location>
</feature>
<gene>
    <name evidence="13" type="ORF">SNE40_010683</name>
</gene>
<dbReference type="SMART" id="SM01381">
    <property type="entry name" value="7TM_GPCR_Srsx"/>
    <property type="match status" value="1"/>
</dbReference>
<dbReference type="InterPro" id="IPR017452">
    <property type="entry name" value="GPCR_Rhodpsn_7TM"/>
</dbReference>
<reference evidence="13 14" key="1">
    <citation type="submission" date="2024-01" db="EMBL/GenBank/DDBJ databases">
        <title>The genome of the rayed Mediterranean limpet Patella caerulea (Linnaeus, 1758).</title>
        <authorList>
            <person name="Anh-Thu Weber A."/>
            <person name="Halstead-Nussloch G."/>
        </authorList>
    </citation>
    <scope>NUCLEOTIDE SEQUENCE [LARGE SCALE GENOMIC DNA]</scope>
    <source>
        <strain evidence="13">AATW-2023a</strain>
        <tissue evidence="13">Whole specimen</tissue>
    </source>
</reference>
<feature type="transmembrane region" description="Helical" evidence="11">
    <location>
        <begin position="250"/>
        <end position="278"/>
    </location>
</feature>
<feature type="transmembrane region" description="Helical" evidence="11">
    <location>
        <begin position="205"/>
        <end position="230"/>
    </location>
</feature>
<dbReference type="GO" id="GO:0005886">
    <property type="term" value="C:plasma membrane"/>
    <property type="evidence" value="ECO:0007669"/>
    <property type="project" value="UniProtKB-SubCell"/>
</dbReference>
<evidence type="ECO:0000259" key="12">
    <source>
        <dbReference type="PROSITE" id="PS50262"/>
    </source>
</evidence>
<feature type="compositionally biased region" description="Polar residues" evidence="10">
    <location>
        <begin position="329"/>
        <end position="346"/>
    </location>
</feature>
<comment type="subcellular location">
    <subcellularLocation>
        <location evidence="1">Cell membrane</location>
        <topology evidence="1">Multi-pass membrane protein</topology>
    </subcellularLocation>
</comment>
<evidence type="ECO:0000256" key="8">
    <source>
        <dbReference type="ARBA" id="ARBA00023224"/>
    </source>
</evidence>
<dbReference type="PROSITE" id="PS00237">
    <property type="entry name" value="G_PROTEIN_RECEP_F1_1"/>
    <property type="match status" value="1"/>
</dbReference>
<evidence type="ECO:0000256" key="9">
    <source>
        <dbReference type="RuleBase" id="RU000688"/>
    </source>
</evidence>
<evidence type="ECO:0000256" key="6">
    <source>
        <dbReference type="ARBA" id="ARBA00023136"/>
    </source>
</evidence>
<dbReference type="GO" id="GO:0043410">
    <property type="term" value="P:positive regulation of MAPK cascade"/>
    <property type="evidence" value="ECO:0007669"/>
    <property type="project" value="TreeGrafter"/>
</dbReference>